<dbReference type="InterPro" id="IPR045788">
    <property type="entry name" value="MobC_2"/>
</dbReference>
<keyword evidence="2" id="KW-1185">Reference proteome</keyword>
<sequence length="136" mass="16267">MKKEQSNRTIWFTIRLMPDEYAHIKQSCKKTMFRNLSDYGRNVLLEKTITVLHRDQAIDDTLEELILLRKELNFFGNNFNQTVRKLNSVNGMPEAKHWQSMLEVLRDQLEPSLRQIKERINNYSDLWSQKLLAEKV</sequence>
<dbReference type="Proteomes" id="UP000283433">
    <property type="component" value="Unassembled WGS sequence"/>
</dbReference>
<evidence type="ECO:0008006" key="3">
    <source>
        <dbReference type="Google" id="ProtNLM"/>
    </source>
</evidence>
<evidence type="ECO:0000313" key="1">
    <source>
        <dbReference type="EMBL" id="RKD15213.1"/>
    </source>
</evidence>
<reference evidence="1 2" key="1">
    <citation type="submission" date="2016-07" db="EMBL/GenBank/DDBJ databases">
        <title>Genome of Pelobium manganitolerans.</title>
        <authorList>
            <person name="Wu S."/>
            <person name="Wang G."/>
        </authorList>
    </citation>
    <scope>NUCLEOTIDE SEQUENCE [LARGE SCALE GENOMIC DNA]</scope>
    <source>
        <strain evidence="1 2">YS-25</strain>
    </source>
</reference>
<comment type="caution">
    <text evidence="1">The sequence shown here is derived from an EMBL/GenBank/DDBJ whole genome shotgun (WGS) entry which is preliminary data.</text>
</comment>
<evidence type="ECO:0000313" key="2">
    <source>
        <dbReference type="Proteomes" id="UP000283433"/>
    </source>
</evidence>
<dbReference type="AlphaFoldDB" id="A0A419S566"/>
<dbReference type="Pfam" id="PF19514">
    <property type="entry name" value="MobC_2"/>
    <property type="match status" value="1"/>
</dbReference>
<accession>A0A419S566</accession>
<name>A0A419S566_9SPHI</name>
<protein>
    <recommendedName>
        <fullName evidence="3">Mobilization protein</fullName>
    </recommendedName>
</protein>
<organism evidence="1 2">
    <name type="scientific">Pelobium manganitolerans</name>
    <dbReference type="NCBI Taxonomy" id="1842495"/>
    <lineage>
        <taxon>Bacteria</taxon>
        <taxon>Pseudomonadati</taxon>
        <taxon>Bacteroidota</taxon>
        <taxon>Sphingobacteriia</taxon>
        <taxon>Sphingobacteriales</taxon>
        <taxon>Sphingobacteriaceae</taxon>
        <taxon>Pelobium</taxon>
    </lineage>
</organism>
<dbReference type="OrthoDB" id="950459at2"/>
<proteinExistence type="predicted"/>
<dbReference type="EMBL" id="MBTA01000025">
    <property type="protein sequence ID" value="RKD15213.1"/>
    <property type="molecule type" value="Genomic_DNA"/>
</dbReference>
<gene>
    <name evidence="1" type="ORF">BCY91_06785</name>
</gene>
<dbReference type="RefSeq" id="WP_120182142.1">
    <property type="nucleotide sequence ID" value="NZ_MBTA01000025.1"/>
</dbReference>